<gene>
    <name evidence="7 11" type="primary">pdxH</name>
    <name evidence="11" type="ORF">soil367_00475</name>
</gene>
<feature type="binding site" evidence="7 8">
    <location>
        <position position="82"/>
    </location>
    <ligand>
        <name>FMN</name>
        <dbReference type="ChEBI" id="CHEBI:58210"/>
    </ligand>
</feature>
<comment type="catalytic activity">
    <reaction evidence="7">
        <text>pyridoxine 5'-phosphate + O2 = pyridoxal 5'-phosphate + H2O2</text>
        <dbReference type="Rhea" id="RHEA:15149"/>
        <dbReference type="ChEBI" id="CHEBI:15379"/>
        <dbReference type="ChEBI" id="CHEBI:16240"/>
        <dbReference type="ChEBI" id="CHEBI:58589"/>
        <dbReference type="ChEBI" id="CHEBI:597326"/>
        <dbReference type="EC" id="1.4.3.5"/>
    </reaction>
</comment>
<keyword evidence="12" id="KW-1185">Reference proteome</keyword>
<evidence type="ECO:0000256" key="4">
    <source>
        <dbReference type="ARBA" id="ARBA00022643"/>
    </source>
</evidence>
<dbReference type="PROSITE" id="PS01064">
    <property type="entry name" value="PYRIDOX_OXIDASE"/>
    <property type="match status" value="1"/>
</dbReference>
<name>A0A4P7XCL6_9ALTE</name>
<feature type="binding site" evidence="7 8">
    <location>
        <position position="81"/>
    </location>
    <ligand>
        <name>FMN</name>
        <dbReference type="ChEBI" id="CHEBI:58210"/>
    </ligand>
</feature>
<feature type="binding site" evidence="7 8">
    <location>
        <position position="194"/>
    </location>
    <ligand>
        <name>FMN</name>
        <dbReference type="ChEBI" id="CHEBI:58210"/>
    </ligand>
</feature>
<feature type="binding site" evidence="7">
    <location>
        <position position="65"/>
    </location>
    <ligand>
        <name>substrate</name>
    </ligand>
</feature>
<dbReference type="GO" id="GO:0004733">
    <property type="term" value="F:pyridoxamine phosphate oxidase activity"/>
    <property type="evidence" value="ECO:0007669"/>
    <property type="project" value="UniProtKB-UniRule"/>
</dbReference>
<keyword evidence="4 7" id="KW-0288">FMN</keyword>
<comment type="similarity">
    <text evidence="1 7">Belongs to the pyridoxamine 5'-phosphate oxidase family.</text>
</comment>
<evidence type="ECO:0000259" key="9">
    <source>
        <dbReference type="Pfam" id="PF01243"/>
    </source>
</evidence>
<dbReference type="InterPro" id="IPR012349">
    <property type="entry name" value="Split_barrel_FMN-bd"/>
</dbReference>
<evidence type="ECO:0000256" key="3">
    <source>
        <dbReference type="ARBA" id="ARBA00022630"/>
    </source>
</evidence>
<evidence type="ECO:0000256" key="6">
    <source>
        <dbReference type="ARBA" id="ARBA00023096"/>
    </source>
</evidence>
<dbReference type="OrthoDB" id="9780392at2"/>
<dbReference type="GO" id="GO:0008615">
    <property type="term" value="P:pyridoxine biosynthetic process"/>
    <property type="evidence" value="ECO:0007669"/>
    <property type="project" value="UniProtKB-UniRule"/>
</dbReference>
<feature type="binding site" evidence="7">
    <location>
        <position position="130"/>
    </location>
    <ligand>
        <name>substrate</name>
    </ligand>
</feature>
<evidence type="ECO:0000256" key="5">
    <source>
        <dbReference type="ARBA" id="ARBA00023002"/>
    </source>
</evidence>
<feature type="binding site" evidence="7 8">
    <location>
        <begin position="75"/>
        <end position="76"/>
    </location>
    <ligand>
        <name>FMN</name>
        <dbReference type="ChEBI" id="CHEBI:58210"/>
    </ligand>
</feature>
<dbReference type="EC" id="1.4.3.5" evidence="7"/>
<dbReference type="HAMAP" id="MF_01629">
    <property type="entry name" value="PdxH"/>
    <property type="match status" value="1"/>
</dbReference>
<feature type="binding site" evidence="7 8">
    <location>
        <position position="184"/>
    </location>
    <ligand>
        <name>FMN</name>
        <dbReference type="ChEBI" id="CHEBI:58210"/>
    </ligand>
</feature>
<comment type="pathway">
    <text evidence="7">Cofactor metabolism; pyridoxal 5'-phosphate salvage; pyridoxal 5'-phosphate from pyridoxamine 5'-phosphate: step 1/1.</text>
</comment>
<feature type="binding site" evidence="7">
    <location>
        <begin position="190"/>
        <end position="192"/>
    </location>
    <ligand>
        <name>substrate</name>
    </ligand>
</feature>
<comment type="cofactor">
    <cofactor evidence="7 8">
        <name>FMN</name>
        <dbReference type="ChEBI" id="CHEBI:58210"/>
    </cofactor>
    <text evidence="7 8">Binds 1 FMN per subunit.</text>
</comment>
<comment type="subunit">
    <text evidence="2 7">Homodimer.</text>
</comment>
<feature type="binding site" evidence="7">
    <location>
        <position position="122"/>
    </location>
    <ligand>
        <name>substrate</name>
    </ligand>
</feature>
<dbReference type="SUPFAM" id="SSF50475">
    <property type="entry name" value="FMN-binding split barrel"/>
    <property type="match status" value="1"/>
</dbReference>
<comment type="catalytic activity">
    <reaction evidence="7">
        <text>pyridoxamine 5'-phosphate + O2 + H2O = pyridoxal 5'-phosphate + H2O2 + NH4(+)</text>
        <dbReference type="Rhea" id="RHEA:15817"/>
        <dbReference type="ChEBI" id="CHEBI:15377"/>
        <dbReference type="ChEBI" id="CHEBI:15379"/>
        <dbReference type="ChEBI" id="CHEBI:16240"/>
        <dbReference type="ChEBI" id="CHEBI:28938"/>
        <dbReference type="ChEBI" id="CHEBI:58451"/>
        <dbReference type="ChEBI" id="CHEBI:597326"/>
        <dbReference type="EC" id="1.4.3.5"/>
    </reaction>
</comment>
<dbReference type="RefSeq" id="WP_136545869.1">
    <property type="nucleotide sequence ID" value="NZ_CP031093.1"/>
</dbReference>
<feature type="binding site" evidence="7 8">
    <location>
        <begin position="139"/>
        <end position="140"/>
    </location>
    <ligand>
        <name>FMN</name>
        <dbReference type="ChEBI" id="CHEBI:58210"/>
    </ligand>
</feature>
<evidence type="ECO:0000256" key="2">
    <source>
        <dbReference type="ARBA" id="ARBA00011738"/>
    </source>
</evidence>
<dbReference type="FunFam" id="2.30.110.10:FF:000020">
    <property type="entry name" value="PNPO isoform 11"/>
    <property type="match status" value="1"/>
</dbReference>
<dbReference type="NCBIfam" id="TIGR00558">
    <property type="entry name" value="pdxH"/>
    <property type="match status" value="1"/>
</dbReference>
<feature type="domain" description="Pyridoxine 5'-phosphate oxidase dimerisation C-terminal" evidence="10">
    <location>
        <begin position="171"/>
        <end position="211"/>
    </location>
</feature>
<feature type="domain" description="Pyridoxamine 5'-phosphate oxidase N-terminal" evidence="9">
    <location>
        <begin position="37"/>
        <end position="155"/>
    </location>
</feature>
<dbReference type="PIRSF" id="PIRSF000190">
    <property type="entry name" value="Pyd_amn-ph_oxd"/>
    <property type="match status" value="1"/>
</dbReference>
<dbReference type="NCBIfam" id="NF004231">
    <property type="entry name" value="PRK05679.1"/>
    <property type="match status" value="1"/>
</dbReference>
<dbReference type="InterPro" id="IPR011576">
    <property type="entry name" value="Pyridox_Oxase_N"/>
</dbReference>
<feature type="binding site" evidence="7">
    <location>
        <position position="126"/>
    </location>
    <ligand>
        <name>substrate</name>
    </ligand>
</feature>
<keyword evidence="6 7" id="KW-0664">Pyridoxine biosynthesis</keyword>
<comment type="pathway">
    <text evidence="7">Cofactor metabolism; pyridoxal 5'-phosphate salvage; pyridoxal 5'-phosphate from pyridoxine 5'-phosphate: step 1/1.</text>
</comment>
<keyword evidence="3 7" id="KW-0285">Flavoprotein</keyword>
<evidence type="ECO:0000256" key="7">
    <source>
        <dbReference type="HAMAP-Rule" id="MF_01629"/>
    </source>
</evidence>
<feature type="binding site" evidence="7 8">
    <location>
        <begin position="60"/>
        <end position="65"/>
    </location>
    <ligand>
        <name>FMN</name>
        <dbReference type="ChEBI" id="CHEBI:58210"/>
    </ligand>
</feature>
<evidence type="ECO:0000256" key="1">
    <source>
        <dbReference type="ARBA" id="ARBA00007301"/>
    </source>
</evidence>
<dbReference type="PANTHER" id="PTHR10851">
    <property type="entry name" value="PYRIDOXINE-5-PHOSPHATE OXIDASE"/>
    <property type="match status" value="1"/>
</dbReference>
<dbReference type="UniPathway" id="UPA01068">
    <property type="reaction ID" value="UER00304"/>
</dbReference>
<dbReference type="Gene3D" id="2.30.110.10">
    <property type="entry name" value="Electron Transport, Fmn-binding Protein, Chain A"/>
    <property type="match status" value="1"/>
</dbReference>
<reference evidence="11 12" key="1">
    <citation type="submission" date="2018-07" db="EMBL/GenBank/DDBJ databases">
        <title>Marsedoiliclastica nanhaica gen. nov. sp. nov., a novel marine hydrocarbonoclastic bacterium isolated from an in-situ enriched hydrocarbon-degrading consortium in deep-sea sediment.</title>
        <authorList>
            <person name="Dong C."/>
            <person name="Ma T."/>
            <person name="Liu R."/>
            <person name="Shao Z."/>
        </authorList>
    </citation>
    <scope>NUCLEOTIDE SEQUENCE [LARGE SCALE GENOMIC DNA]</scope>
    <source>
        <strain evidence="12">soil36-7</strain>
    </source>
</reference>
<evidence type="ECO:0000313" key="12">
    <source>
        <dbReference type="Proteomes" id="UP000298049"/>
    </source>
</evidence>
<keyword evidence="5 7" id="KW-0560">Oxidoreductase</keyword>
<dbReference type="InterPro" id="IPR019740">
    <property type="entry name" value="Pyridox_Oxase_CS"/>
</dbReference>
<organism evidence="11 12">
    <name type="scientific">Hydrocarboniclastica marina</name>
    <dbReference type="NCBI Taxonomy" id="2259620"/>
    <lineage>
        <taxon>Bacteria</taxon>
        <taxon>Pseudomonadati</taxon>
        <taxon>Pseudomonadota</taxon>
        <taxon>Gammaproteobacteria</taxon>
        <taxon>Alteromonadales</taxon>
        <taxon>Alteromonadaceae</taxon>
        <taxon>Hydrocarboniclastica</taxon>
    </lineage>
</organism>
<dbReference type="AlphaFoldDB" id="A0A4P7XCL6"/>
<proteinExistence type="inferred from homology"/>
<protein>
    <recommendedName>
        <fullName evidence="7">Pyridoxine/pyridoxamine 5'-phosphate oxidase</fullName>
        <ecNumber evidence="7">1.4.3.5</ecNumber>
    </recommendedName>
    <alternativeName>
        <fullName evidence="7">PNP/PMP oxidase</fullName>
        <shortName evidence="7">PNPOx</shortName>
    </alternativeName>
    <alternativeName>
        <fullName evidence="7">Pyridoxal 5'-phosphate synthase</fullName>
    </alternativeName>
</protein>
<sequence length="211" mass="24442">MNLGQLRRDFESAGLERTALENDPIRQFERWFIEARNSGIEDVNAMVLGTASANGMPSVRTVLLKSFDEQGFSFFTNYGSRKAQELSANPRASLLLPWLALNRQVVIEGSVEKLPRDQSQAYFSSRPRASQLGAWASRQSSVLDSRETLEERLQALEKHYRDEEVPLPDFWGGYLVKPRRLEFWQGRPSRVHDRFEYSLEDGQWHIRRLQP</sequence>
<dbReference type="Pfam" id="PF01243">
    <property type="entry name" value="PNPOx_N"/>
    <property type="match status" value="1"/>
</dbReference>
<dbReference type="GO" id="GO:0010181">
    <property type="term" value="F:FMN binding"/>
    <property type="evidence" value="ECO:0007669"/>
    <property type="project" value="UniProtKB-UniRule"/>
</dbReference>
<evidence type="ECO:0000313" key="11">
    <source>
        <dbReference type="EMBL" id="QCF24551.1"/>
    </source>
</evidence>
<evidence type="ECO:0000256" key="8">
    <source>
        <dbReference type="PIRSR" id="PIRSR000190-2"/>
    </source>
</evidence>
<dbReference type="Pfam" id="PF10590">
    <property type="entry name" value="PNP_phzG_C"/>
    <property type="match status" value="1"/>
</dbReference>
<accession>A0A4P7XCL6</accession>
<dbReference type="Proteomes" id="UP000298049">
    <property type="component" value="Chromosome"/>
</dbReference>
<evidence type="ECO:0000259" key="10">
    <source>
        <dbReference type="Pfam" id="PF10590"/>
    </source>
</evidence>
<dbReference type="InterPro" id="IPR000659">
    <property type="entry name" value="Pyridox_Oxase"/>
</dbReference>
<dbReference type="EMBL" id="CP031093">
    <property type="protein sequence ID" value="QCF24551.1"/>
    <property type="molecule type" value="Genomic_DNA"/>
</dbReference>
<dbReference type="InterPro" id="IPR019576">
    <property type="entry name" value="Pyridoxamine_oxidase_dimer_C"/>
</dbReference>
<dbReference type="KEGG" id="hmi:soil367_00475"/>
<comment type="function">
    <text evidence="7">Catalyzes the oxidation of either pyridoxine 5'-phosphate (PNP) or pyridoxamine 5'-phosphate (PMP) into pyridoxal 5'-phosphate (PLP).</text>
</comment>
<feature type="binding site" evidence="7 8">
    <location>
        <position position="104"/>
    </location>
    <ligand>
        <name>FMN</name>
        <dbReference type="ChEBI" id="CHEBI:58210"/>
    </ligand>
</feature>
<dbReference type="PANTHER" id="PTHR10851:SF0">
    <property type="entry name" value="PYRIDOXINE-5'-PHOSPHATE OXIDASE"/>
    <property type="match status" value="1"/>
</dbReference>